<feature type="compositionally biased region" description="Basic and acidic residues" evidence="3">
    <location>
        <begin position="335"/>
        <end position="345"/>
    </location>
</feature>
<proteinExistence type="inferred from homology"/>
<keyword evidence="5" id="KW-1185">Reference proteome</keyword>
<dbReference type="AlphaFoldDB" id="A0A8J4PXV5"/>
<evidence type="ECO:0000256" key="3">
    <source>
        <dbReference type="SAM" id="MobiDB-lite"/>
    </source>
</evidence>
<evidence type="ECO:0000313" key="5">
    <source>
        <dbReference type="Proteomes" id="UP000695562"/>
    </source>
</evidence>
<dbReference type="Gene3D" id="3.90.640.10">
    <property type="entry name" value="Actin, Chain A, domain 4"/>
    <property type="match status" value="1"/>
</dbReference>
<feature type="compositionally biased region" description="Basic and acidic residues" evidence="3">
    <location>
        <begin position="316"/>
        <end position="326"/>
    </location>
</feature>
<dbReference type="GO" id="GO:0005856">
    <property type="term" value="C:cytoskeleton"/>
    <property type="evidence" value="ECO:0007669"/>
    <property type="project" value="UniProtKB-ARBA"/>
</dbReference>
<dbReference type="SUPFAM" id="SSF53067">
    <property type="entry name" value="Actin-like ATPase domain"/>
    <property type="match status" value="2"/>
</dbReference>
<comment type="caution">
    <text evidence="4">The sequence shown here is derived from an EMBL/GenBank/DDBJ whole genome shotgun (WGS) entry which is preliminary data.</text>
</comment>
<sequence>MSSLSSSTNQANTTFNKVLVLDNGAYNIKASTSHQHLTNPSNPYVIIPNQVGKTKKDNKRNIIGSDLIDYPDPSELKTRTPLEKGYITNWTLEKEIWDNIFKRDELKIKPQEYGLLLTEPPFALEEVRKPMYEVVFEQYKFKSLYLATPASLGLIHMKSTNNQQIDQQQQQLSPSYTPPPYSQSFYQSPCHLVVDCGYSSTHVIPHFQNTKLNYAIKRINVGGKILTNYFKEIVSFRYWDMMHETRLMNTIKERICYISTDFIKDIVTSKESPSSYKVEYVLPDYNNLKDKAGYIRYDALKGGEIINHGNNIATNGDDKQDEKMTDSNDNDDNNNNDKDSKEKTVKQNSDQQEEENQLLTLVNERFTVPELLFNPSDIGINQGGLAEAIVQSVNLTNPNLHIPLYSNIVLMGGSSQFPGFKERLQIELRKLVQPEYEISIHQCQEPILAPLYGGIRFSQLADYHKFTVTKQEYDEHGYNLCNKRFY</sequence>
<gene>
    <name evidence="4" type="ORF">CYY_003043</name>
</gene>
<dbReference type="Proteomes" id="UP000695562">
    <property type="component" value="Unassembled WGS sequence"/>
</dbReference>
<dbReference type="Pfam" id="PF00022">
    <property type="entry name" value="Actin"/>
    <property type="match status" value="1"/>
</dbReference>
<dbReference type="EMBL" id="AJWJ01000090">
    <property type="protein sequence ID" value="KAF2075670.1"/>
    <property type="molecule type" value="Genomic_DNA"/>
</dbReference>
<dbReference type="Gene3D" id="3.30.420.40">
    <property type="match status" value="2"/>
</dbReference>
<evidence type="ECO:0000313" key="4">
    <source>
        <dbReference type="EMBL" id="KAF2075670.1"/>
    </source>
</evidence>
<dbReference type="InterPro" id="IPR004000">
    <property type="entry name" value="Actin"/>
</dbReference>
<protein>
    <recommendedName>
        <fullName evidence="2">Actin-related protein 6</fullName>
    </recommendedName>
</protein>
<dbReference type="PANTHER" id="PTHR11937">
    <property type="entry name" value="ACTIN"/>
    <property type="match status" value="1"/>
</dbReference>
<dbReference type="SMART" id="SM00268">
    <property type="entry name" value="ACTIN"/>
    <property type="match status" value="1"/>
</dbReference>
<dbReference type="InterPro" id="IPR043129">
    <property type="entry name" value="ATPase_NBD"/>
</dbReference>
<name>A0A8J4PXV5_9MYCE</name>
<reference evidence="4" key="1">
    <citation type="submission" date="2020-01" db="EMBL/GenBank/DDBJ databases">
        <title>Development of genomics and gene disruption for Polysphondylium violaceum indicates a role for the polyketide synthase stlB in stalk morphogenesis.</title>
        <authorList>
            <person name="Narita B."/>
            <person name="Kawabe Y."/>
            <person name="Kin K."/>
            <person name="Saito T."/>
            <person name="Gibbs R."/>
            <person name="Kuspa A."/>
            <person name="Muzny D."/>
            <person name="Queller D."/>
            <person name="Richards S."/>
            <person name="Strassman J."/>
            <person name="Sucgang R."/>
            <person name="Worley K."/>
            <person name="Schaap P."/>
        </authorList>
    </citation>
    <scope>NUCLEOTIDE SEQUENCE</scope>
    <source>
        <strain evidence="4">QSvi11</strain>
    </source>
</reference>
<dbReference type="GO" id="GO:0016192">
    <property type="term" value="P:vesicle-mediated transport"/>
    <property type="evidence" value="ECO:0007669"/>
    <property type="project" value="UniProtKB-ARBA"/>
</dbReference>
<dbReference type="FunFam" id="3.30.420.40:FF:000187">
    <property type="entry name" value="Actin-related protein 6"/>
    <property type="match status" value="1"/>
</dbReference>
<accession>A0A8J4PXV5</accession>
<dbReference type="FunFam" id="3.30.420.40:FF:000058">
    <property type="entry name" value="Putative actin-related protein 5"/>
    <property type="match status" value="1"/>
</dbReference>
<evidence type="ECO:0000256" key="2">
    <source>
        <dbReference type="ARBA" id="ARBA00074635"/>
    </source>
</evidence>
<dbReference type="OrthoDB" id="6220758at2759"/>
<evidence type="ECO:0000256" key="1">
    <source>
        <dbReference type="ARBA" id="ARBA00005665"/>
    </source>
</evidence>
<dbReference type="CDD" id="cd10210">
    <property type="entry name" value="ASKHA_NBD_Arp6"/>
    <property type="match status" value="1"/>
</dbReference>
<feature type="region of interest" description="Disordered" evidence="3">
    <location>
        <begin position="308"/>
        <end position="355"/>
    </location>
</feature>
<comment type="similarity">
    <text evidence="1">Belongs to the actin family. ARP6 subfamily.</text>
</comment>
<organism evidence="4 5">
    <name type="scientific">Polysphondylium violaceum</name>
    <dbReference type="NCBI Taxonomy" id="133409"/>
    <lineage>
        <taxon>Eukaryota</taxon>
        <taxon>Amoebozoa</taxon>
        <taxon>Evosea</taxon>
        <taxon>Eumycetozoa</taxon>
        <taxon>Dictyostelia</taxon>
        <taxon>Dictyosteliales</taxon>
        <taxon>Dictyosteliaceae</taxon>
        <taxon>Polysphondylium</taxon>
    </lineage>
</organism>